<accession>A0A285VT48</accession>
<dbReference type="Pfam" id="PF01957">
    <property type="entry name" value="NfeD"/>
    <property type="match status" value="1"/>
</dbReference>
<dbReference type="SUPFAM" id="SSF141322">
    <property type="entry name" value="NfeD domain-like"/>
    <property type="match status" value="1"/>
</dbReference>
<proteinExistence type="predicted"/>
<feature type="domain" description="NfeD-like C-terminal" evidence="6">
    <location>
        <begin position="91"/>
        <end position="147"/>
    </location>
</feature>
<keyword evidence="7" id="KW-0378">Hydrolase</keyword>
<dbReference type="GO" id="GO:0006508">
    <property type="term" value="P:proteolysis"/>
    <property type="evidence" value="ECO:0007669"/>
    <property type="project" value="UniProtKB-KW"/>
</dbReference>
<evidence type="ECO:0000313" key="8">
    <source>
        <dbReference type="Proteomes" id="UP000219688"/>
    </source>
</evidence>
<gene>
    <name evidence="7" type="ORF">SAMN05421879_11157</name>
</gene>
<evidence type="ECO:0000256" key="2">
    <source>
        <dbReference type="ARBA" id="ARBA00022692"/>
    </source>
</evidence>
<reference evidence="8" key="1">
    <citation type="submission" date="2017-08" db="EMBL/GenBank/DDBJ databases">
        <authorList>
            <person name="Varghese N."/>
            <person name="Submissions S."/>
        </authorList>
    </citation>
    <scope>NUCLEOTIDE SEQUENCE [LARGE SCALE GENOMIC DNA]</scope>
    <source>
        <strain evidence="8">USBA17B2</strain>
    </source>
</reference>
<comment type="subcellular location">
    <subcellularLocation>
        <location evidence="1">Membrane</location>
        <topology evidence="1">Multi-pass membrane protein</topology>
    </subcellularLocation>
</comment>
<dbReference type="InterPro" id="IPR002810">
    <property type="entry name" value="NfeD-like_C"/>
</dbReference>
<dbReference type="PANTHER" id="PTHR33507">
    <property type="entry name" value="INNER MEMBRANE PROTEIN YBBJ"/>
    <property type="match status" value="1"/>
</dbReference>
<keyword evidence="3 5" id="KW-1133">Transmembrane helix</keyword>
<dbReference type="InterPro" id="IPR012340">
    <property type="entry name" value="NA-bd_OB-fold"/>
</dbReference>
<keyword evidence="8" id="KW-1185">Reference proteome</keyword>
<dbReference type="GO" id="GO:0005886">
    <property type="term" value="C:plasma membrane"/>
    <property type="evidence" value="ECO:0007669"/>
    <property type="project" value="TreeGrafter"/>
</dbReference>
<evidence type="ECO:0000256" key="4">
    <source>
        <dbReference type="ARBA" id="ARBA00023136"/>
    </source>
</evidence>
<sequence length="165" mass="17479">MPEWLENSPQWLWWVGAALALGIVEMTTLDLIFLMLALGALVAAVVAGAGLPLVVQVLLFAVSAGLFVFALRPVALKYLHLEGRGAPMGIEGHIGQTATVLESVTDRAGLVKLRGEQWTARAELEGQQFSPGDLVTVVKIDGATAVVAAATPEDKPFDMEPPAPR</sequence>
<dbReference type="Gene3D" id="2.40.50.140">
    <property type="entry name" value="Nucleic acid-binding proteins"/>
    <property type="match status" value="1"/>
</dbReference>
<dbReference type="GO" id="GO:0008233">
    <property type="term" value="F:peptidase activity"/>
    <property type="evidence" value="ECO:0007669"/>
    <property type="project" value="UniProtKB-KW"/>
</dbReference>
<keyword evidence="2 5" id="KW-0812">Transmembrane</keyword>
<name>A0A285VT48_9MICO</name>
<evidence type="ECO:0000256" key="5">
    <source>
        <dbReference type="SAM" id="Phobius"/>
    </source>
</evidence>
<dbReference type="STRING" id="1122622.GCA_000421185_02398"/>
<protein>
    <submittedName>
        <fullName evidence="7">Membrane protein implicated in regulation of membrane protease activity</fullName>
    </submittedName>
</protein>
<keyword evidence="4 5" id="KW-0472">Membrane</keyword>
<evidence type="ECO:0000256" key="3">
    <source>
        <dbReference type="ARBA" id="ARBA00022989"/>
    </source>
</evidence>
<dbReference type="Proteomes" id="UP000219688">
    <property type="component" value="Unassembled WGS sequence"/>
</dbReference>
<organism evidence="7 8">
    <name type="scientific">Ornithinimicrobium cerasi</name>
    <dbReference type="NCBI Taxonomy" id="2248773"/>
    <lineage>
        <taxon>Bacteria</taxon>
        <taxon>Bacillati</taxon>
        <taxon>Actinomycetota</taxon>
        <taxon>Actinomycetes</taxon>
        <taxon>Micrococcales</taxon>
        <taxon>Ornithinimicrobiaceae</taxon>
        <taxon>Ornithinimicrobium</taxon>
    </lineage>
</organism>
<evidence type="ECO:0000256" key="1">
    <source>
        <dbReference type="ARBA" id="ARBA00004141"/>
    </source>
</evidence>
<dbReference type="RefSeq" id="WP_097188924.1">
    <property type="nucleotide sequence ID" value="NZ_OBQK01000011.1"/>
</dbReference>
<feature type="transmembrane region" description="Helical" evidence="5">
    <location>
        <begin position="51"/>
        <end position="71"/>
    </location>
</feature>
<dbReference type="EMBL" id="OBQK01000011">
    <property type="protein sequence ID" value="SOC57229.1"/>
    <property type="molecule type" value="Genomic_DNA"/>
</dbReference>
<dbReference type="PANTHER" id="PTHR33507:SF3">
    <property type="entry name" value="INNER MEMBRANE PROTEIN YBBJ"/>
    <property type="match status" value="1"/>
</dbReference>
<evidence type="ECO:0000259" key="6">
    <source>
        <dbReference type="Pfam" id="PF01957"/>
    </source>
</evidence>
<dbReference type="AlphaFoldDB" id="A0A285VT48"/>
<evidence type="ECO:0000313" key="7">
    <source>
        <dbReference type="EMBL" id="SOC57229.1"/>
    </source>
</evidence>
<keyword evidence="7" id="KW-0645">Protease</keyword>
<dbReference type="InterPro" id="IPR052165">
    <property type="entry name" value="Membrane_assoc_protease"/>
</dbReference>
<feature type="transmembrane region" description="Helical" evidence="5">
    <location>
        <begin position="12"/>
        <end position="45"/>
    </location>
</feature>